<dbReference type="InterPro" id="IPR036259">
    <property type="entry name" value="MFS_trans_sf"/>
</dbReference>
<sequence>MTDQENMKAAVPDAARRYMRYLLIMAGLGGLLYGVDVGVIAAALPYIEQTAGFNPSQLSQVVAAVLFGSVLSSLFAGYLADKLGRKALITVAAALFTVSIPVICLSQEVFGIMLLGRILQGASAGIVGVVVPLYLAECLSAESRGKGTGMFQFLLTVGLVFAAVVGLLAASYVGGVENSGASEETLTSAKIFAWQAIFWVCAVPGLFLFFGSFRLSESPRYLFRRGRKDEAMAVLVRSYGDVRAKEVFDEMVHIEEEEKQKAEELKKQSSSGESLLQRKYVYPFVLAVLVLAFTQATGINSVLNYSVKVFQQAGLEGTTANWADFTIKVVNCLMTIVAMILVDRKGRKFLLKIGTAGIVVGLLGTGFLFNNVEKARKDVTTDVAALLAAQSPSVQKEFDQGKDVGSIRTLQLERTPDSPFVKNLLAKNGMGDKDINRMQLIITYDQPEANPAWYQFLMGSSTQLSVVEFSELTKDAKDIKKEEDKASLAVIKAVPDSTNKMVVNGKDGYAMKPVSILKAELGEKPDTSMGWGVTAFFIIFIAFYATGPGVCVWLALSELMPARIRSNGMAIALLINQLVSTIIAGSFLPWVGSCGYSGVFFTLGGITVLYFITVTFFLPETKGRSLEEIEGYFTTGKMPEDLKMIGEGIEAEE</sequence>
<dbReference type="PANTHER" id="PTHR48020">
    <property type="entry name" value="PROTON MYO-INOSITOL COTRANSPORTER"/>
    <property type="match status" value="1"/>
</dbReference>
<dbReference type="PROSITE" id="PS00216">
    <property type="entry name" value="SUGAR_TRANSPORT_1"/>
    <property type="match status" value="1"/>
</dbReference>
<dbReference type="InterPro" id="IPR020846">
    <property type="entry name" value="MFS_dom"/>
</dbReference>
<evidence type="ECO:0000256" key="4">
    <source>
        <dbReference type="ARBA" id="ARBA00022692"/>
    </source>
</evidence>
<dbReference type="InterPro" id="IPR050814">
    <property type="entry name" value="Myo-inositol_Transporter"/>
</dbReference>
<comment type="similarity">
    <text evidence="2">Belongs to the major facilitator superfamily. Sugar transporter (TC 2.A.1.1) family.</text>
</comment>
<keyword evidence="4" id="KW-0812">Transmembrane</keyword>
<comment type="subcellular location">
    <subcellularLocation>
        <location evidence="1">Membrane</location>
        <topology evidence="1">Multi-pass membrane protein</topology>
    </subcellularLocation>
</comment>
<proteinExistence type="inferred from homology"/>
<dbReference type="PROSITE" id="PS00217">
    <property type="entry name" value="SUGAR_TRANSPORT_2"/>
    <property type="match status" value="1"/>
</dbReference>
<name>A0A6N2R2U8_9BACT</name>
<evidence type="ECO:0000256" key="5">
    <source>
        <dbReference type="ARBA" id="ARBA00022989"/>
    </source>
</evidence>
<dbReference type="PROSITE" id="PS50850">
    <property type="entry name" value="MFS"/>
    <property type="match status" value="1"/>
</dbReference>
<organism evidence="7">
    <name type="scientific">Akkermansia muciniphila</name>
    <dbReference type="NCBI Taxonomy" id="239935"/>
    <lineage>
        <taxon>Bacteria</taxon>
        <taxon>Pseudomonadati</taxon>
        <taxon>Verrucomicrobiota</taxon>
        <taxon>Verrucomicrobiia</taxon>
        <taxon>Verrucomicrobiales</taxon>
        <taxon>Akkermansiaceae</taxon>
        <taxon>Akkermansia</taxon>
    </lineage>
</organism>
<evidence type="ECO:0000256" key="1">
    <source>
        <dbReference type="ARBA" id="ARBA00004141"/>
    </source>
</evidence>
<evidence type="ECO:0000256" key="2">
    <source>
        <dbReference type="ARBA" id="ARBA00010992"/>
    </source>
</evidence>
<dbReference type="InterPro" id="IPR005829">
    <property type="entry name" value="Sugar_transporter_CS"/>
</dbReference>
<dbReference type="InterPro" id="IPR003663">
    <property type="entry name" value="Sugar/inositol_transpt"/>
</dbReference>
<dbReference type="Pfam" id="PF00083">
    <property type="entry name" value="Sugar_tr"/>
    <property type="match status" value="2"/>
</dbReference>
<dbReference type="PANTHER" id="PTHR48020:SF12">
    <property type="entry name" value="PROTON MYO-INOSITOL COTRANSPORTER"/>
    <property type="match status" value="1"/>
</dbReference>
<dbReference type="GO" id="GO:0016020">
    <property type="term" value="C:membrane"/>
    <property type="evidence" value="ECO:0007669"/>
    <property type="project" value="UniProtKB-SubCell"/>
</dbReference>
<evidence type="ECO:0000256" key="6">
    <source>
        <dbReference type="ARBA" id="ARBA00023136"/>
    </source>
</evidence>
<keyword evidence="6" id="KW-0472">Membrane</keyword>
<dbReference type="GO" id="GO:0022857">
    <property type="term" value="F:transmembrane transporter activity"/>
    <property type="evidence" value="ECO:0007669"/>
    <property type="project" value="InterPro"/>
</dbReference>
<dbReference type="GeneID" id="84024727"/>
<evidence type="ECO:0000256" key="3">
    <source>
        <dbReference type="ARBA" id="ARBA00022448"/>
    </source>
</evidence>
<reference evidence="7" key="1">
    <citation type="submission" date="2019-11" db="EMBL/GenBank/DDBJ databases">
        <authorList>
            <person name="Feng L."/>
        </authorList>
    </citation>
    <scope>NUCLEOTIDE SEQUENCE</scope>
    <source>
        <strain evidence="7">AMuciniphilaLFYP55</strain>
    </source>
</reference>
<protein>
    <submittedName>
        <fullName evidence="7">Putative metabolite transport protein CsbC</fullName>
    </submittedName>
</protein>
<dbReference type="EMBL" id="CACRSS010000001">
    <property type="protein sequence ID" value="VYS75117.1"/>
    <property type="molecule type" value="Genomic_DNA"/>
</dbReference>
<gene>
    <name evidence="7" type="primary">csbC</name>
    <name evidence="7" type="ORF">AMLFYP55_00175</name>
</gene>
<dbReference type="Gene3D" id="1.20.1250.20">
    <property type="entry name" value="MFS general substrate transporter like domains"/>
    <property type="match status" value="2"/>
</dbReference>
<evidence type="ECO:0000313" key="7">
    <source>
        <dbReference type="EMBL" id="VYS75117.1"/>
    </source>
</evidence>
<dbReference type="SUPFAM" id="SSF103473">
    <property type="entry name" value="MFS general substrate transporter"/>
    <property type="match status" value="2"/>
</dbReference>
<dbReference type="InterPro" id="IPR005828">
    <property type="entry name" value="MFS_sugar_transport-like"/>
</dbReference>
<keyword evidence="5" id="KW-1133">Transmembrane helix</keyword>
<dbReference type="RefSeq" id="WP_022396528.1">
    <property type="nucleotide sequence ID" value="NZ_CACRSS010000001.1"/>
</dbReference>
<dbReference type="PRINTS" id="PR00171">
    <property type="entry name" value="SUGRTRNSPORT"/>
</dbReference>
<keyword evidence="3" id="KW-0813">Transport</keyword>
<dbReference type="AlphaFoldDB" id="A0A6N2R2U8"/>
<accession>A0A6N2R2U8</accession>